<dbReference type="AlphaFoldDB" id="A0A1F5DN37"/>
<dbReference type="InterPro" id="IPR027954">
    <property type="entry name" value="Transcobalamin-like_C"/>
</dbReference>
<dbReference type="Proteomes" id="UP000178764">
    <property type="component" value="Unassembled WGS sequence"/>
</dbReference>
<evidence type="ECO:0000259" key="2">
    <source>
        <dbReference type="Pfam" id="PF14478"/>
    </source>
</evidence>
<gene>
    <name evidence="3" type="ORF">A2V71_02680</name>
</gene>
<feature type="domain" description="Transcobalamin-like C-terminal" evidence="2">
    <location>
        <begin position="131"/>
        <end position="200"/>
    </location>
</feature>
<reference evidence="3 4" key="1">
    <citation type="journal article" date="2016" name="Nat. Commun.">
        <title>Thousands of microbial genomes shed light on interconnected biogeochemical processes in an aquifer system.</title>
        <authorList>
            <person name="Anantharaman K."/>
            <person name="Brown C.T."/>
            <person name="Hug L.A."/>
            <person name="Sharon I."/>
            <person name="Castelle C.J."/>
            <person name="Probst A.J."/>
            <person name="Thomas B.C."/>
            <person name="Singh A."/>
            <person name="Wilkins M.J."/>
            <person name="Karaoz U."/>
            <person name="Brodie E.L."/>
            <person name="Williams K.H."/>
            <person name="Hubbard S.S."/>
            <person name="Banfield J.F."/>
        </authorList>
    </citation>
    <scope>NUCLEOTIDE SEQUENCE [LARGE SCALE GENOMIC DNA]</scope>
</reference>
<evidence type="ECO:0000313" key="3">
    <source>
        <dbReference type="EMBL" id="OGD56577.1"/>
    </source>
</evidence>
<dbReference type="Gene3D" id="2.170.130.30">
    <property type="match status" value="1"/>
</dbReference>
<feature type="coiled-coil region" evidence="1">
    <location>
        <begin position="19"/>
        <end position="64"/>
    </location>
</feature>
<evidence type="ECO:0000313" key="4">
    <source>
        <dbReference type="Proteomes" id="UP000178764"/>
    </source>
</evidence>
<sequence length="202" mass="22409">MAILVISLVYGSIGYAASKGEEQDKQNDLKTKIANLEELVDQNKNQSDGKIAELSEQLKAYAEQVAYYKSLPMSPKEIAGAETVKEIQYIEKPVTQIVTQTAIQGVEKNQAVVTIENLGSFQVDLKDNDNAFTILKRAGVENGFPIEYQEYSFGVFVTAIGGIKPVGNQYWAFYYNGKYSMVGASAQTISKNDTTFWKLESF</sequence>
<organism evidence="3 4">
    <name type="scientific">Candidatus Berkelbacteria bacterium RBG_13_40_8</name>
    <dbReference type="NCBI Taxonomy" id="1797467"/>
    <lineage>
        <taxon>Bacteria</taxon>
        <taxon>Candidatus Berkelbacteria</taxon>
    </lineage>
</organism>
<comment type="caution">
    <text evidence="3">The sequence shown here is derived from an EMBL/GenBank/DDBJ whole genome shotgun (WGS) entry which is preliminary data.</text>
</comment>
<dbReference type="Pfam" id="PF14478">
    <property type="entry name" value="DUF4430"/>
    <property type="match status" value="1"/>
</dbReference>
<protein>
    <recommendedName>
        <fullName evidence="2">Transcobalamin-like C-terminal domain-containing protein</fullName>
    </recommendedName>
</protein>
<accession>A0A1F5DN37</accession>
<name>A0A1F5DN37_9BACT</name>
<evidence type="ECO:0000256" key="1">
    <source>
        <dbReference type="SAM" id="Coils"/>
    </source>
</evidence>
<dbReference type="EMBL" id="MEZT01000017">
    <property type="protein sequence ID" value="OGD56577.1"/>
    <property type="molecule type" value="Genomic_DNA"/>
</dbReference>
<keyword evidence="1" id="KW-0175">Coiled coil</keyword>
<proteinExistence type="predicted"/>